<gene>
    <name evidence="1" type="ORF">PSHT_11507</name>
</gene>
<name>A0A2S4V2Y8_9BASI</name>
<evidence type="ECO:0000313" key="2">
    <source>
        <dbReference type="Proteomes" id="UP000238274"/>
    </source>
</evidence>
<dbReference type="VEuPathDB" id="FungiDB:PSHT_11507"/>
<reference evidence="1 2" key="1">
    <citation type="submission" date="2017-12" db="EMBL/GenBank/DDBJ databases">
        <title>Gene loss provides genomic basis for host adaptation in cereal stripe rust fungi.</title>
        <authorList>
            <person name="Xia C."/>
        </authorList>
    </citation>
    <scope>NUCLEOTIDE SEQUENCE [LARGE SCALE GENOMIC DNA]</scope>
    <source>
        <strain evidence="1 2">93TX-2</strain>
    </source>
</reference>
<dbReference type="EMBL" id="PKSM01000191">
    <property type="protein sequence ID" value="POW03884.1"/>
    <property type="molecule type" value="Genomic_DNA"/>
</dbReference>
<accession>A0A2S4V2Y8</accession>
<keyword evidence="2" id="KW-1185">Reference proteome</keyword>
<dbReference type="Proteomes" id="UP000238274">
    <property type="component" value="Unassembled WGS sequence"/>
</dbReference>
<reference evidence="2" key="2">
    <citation type="journal article" date="2018" name="BMC Genomics">
        <title>Genomic insights into host adaptation between the wheat stripe rust pathogen (Puccinia striiformis f. sp. tritici) and the barley stripe rust pathogen (Puccinia striiformis f. sp. hordei).</title>
        <authorList>
            <person name="Xia C."/>
            <person name="Wang M."/>
            <person name="Yin C."/>
            <person name="Cornejo O.E."/>
            <person name="Hulbert S.H."/>
            <person name="Chen X."/>
        </authorList>
    </citation>
    <scope>NUCLEOTIDE SEQUENCE [LARGE SCALE GENOMIC DNA]</scope>
    <source>
        <strain evidence="2">93TX-2</strain>
    </source>
</reference>
<dbReference type="VEuPathDB" id="FungiDB:PSTT_15853"/>
<comment type="caution">
    <text evidence="1">The sequence shown here is derived from an EMBL/GenBank/DDBJ whole genome shotgun (WGS) entry which is preliminary data.</text>
</comment>
<organism evidence="1 2">
    <name type="scientific">Puccinia striiformis</name>
    <dbReference type="NCBI Taxonomy" id="27350"/>
    <lineage>
        <taxon>Eukaryota</taxon>
        <taxon>Fungi</taxon>
        <taxon>Dikarya</taxon>
        <taxon>Basidiomycota</taxon>
        <taxon>Pucciniomycotina</taxon>
        <taxon>Pucciniomycetes</taxon>
        <taxon>Pucciniales</taxon>
        <taxon>Pucciniaceae</taxon>
        <taxon>Puccinia</taxon>
    </lineage>
</organism>
<proteinExistence type="predicted"/>
<reference evidence="2" key="3">
    <citation type="journal article" date="2018" name="Mol. Plant Microbe Interact.">
        <title>Genome sequence resources for the wheat stripe rust pathogen (Puccinia striiformis f. sp. tritici) and the barley stripe rust pathogen (Puccinia striiformis f. sp. hordei).</title>
        <authorList>
            <person name="Xia C."/>
            <person name="Wang M."/>
            <person name="Yin C."/>
            <person name="Cornejo O.E."/>
            <person name="Hulbert S.H."/>
            <person name="Chen X."/>
        </authorList>
    </citation>
    <scope>NUCLEOTIDE SEQUENCE [LARGE SCALE GENOMIC DNA]</scope>
    <source>
        <strain evidence="2">93TX-2</strain>
    </source>
</reference>
<protein>
    <submittedName>
        <fullName evidence="1">Uncharacterized protein</fullName>
    </submittedName>
</protein>
<evidence type="ECO:0000313" key="1">
    <source>
        <dbReference type="EMBL" id="POW03884.1"/>
    </source>
</evidence>
<dbReference type="AlphaFoldDB" id="A0A2S4V2Y8"/>
<sequence length="87" mass="9719">MPRGHDPFFWRENIISLSYDPVSLDDVIARFRTAAKDFHDSLGITESTINNPSPGIWSDVAIEGSEADITQYFEGGYRTPGEQDPSI</sequence>